<dbReference type="Proteomes" id="UP001196097">
    <property type="component" value="Chromosome"/>
</dbReference>
<reference evidence="1 2" key="1">
    <citation type="journal article" date="2021" name="ISME J.">
        <title>Genomic evolution of the class Acidithiobacillia: deep-branching Proteobacteria living in extreme acidic conditions.</title>
        <authorList>
            <person name="Moya-Beltran A."/>
            <person name="Beard S."/>
            <person name="Rojas-Villalobos C."/>
            <person name="Issotta F."/>
            <person name="Gallardo Y."/>
            <person name="Ulloa R."/>
            <person name="Giaveno A."/>
            <person name="Degli Esposti M."/>
            <person name="Johnson D.B."/>
            <person name="Quatrini R."/>
        </authorList>
    </citation>
    <scope>NUCLEOTIDE SEQUENCE [LARGE SCALE GENOMIC DNA]</scope>
    <source>
        <strain evidence="1 2">CF3</strain>
    </source>
</reference>
<evidence type="ECO:0000313" key="1">
    <source>
        <dbReference type="EMBL" id="XRP72321.1"/>
    </source>
</evidence>
<sequence>MYGFQEITADQLKALREEGGAFTLIDVRSPGEVARGVIDGARHLPLHLLPMSVQQMDKSQRLVFYCLSGGRSAQAAAFAASQGFGQVLNLRGGISAWVNRGFPLVSCPVDKDILK</sequence>
<evidence type="ECO:0000313" key="2">
    <source>
        <dbReference type="Proteomes" id="UP001196097"/>
    </source>
</evidence>
<gene>
    <name evidence="1" type="ORF">HF292_010985</name>
</gene>
<keyword evidence="2" id="KW-1185">Reference proteome</keyword>
<proteinExistence type="predicted"/>
<organism evidence="1 2">
    <name type="scientific">Acidithiobacillus ferruginosus</name>
    <dbReference type="NCBI Taxonomy" id="3063951"/>
    <lineage>
        <taxon>Bacteria</taxon>
        <taxon>Pseudomonadati</taxon>
        <taxon>Pseudomonadota</taxon>
        <taxon>Acidithiobacillia</taxon>
        <taxon>Acidithiobacillales</taxon>
        <taxon>Acidithiobacillaceae</taxon>
        <taxon>Acidithiobacillus</taxon>
    </lineage>
</organism>
<protein>
    <submittedName>
        <fullName evidence="1">Rhodanese-like domain-containing protein</fullName>
    </submittedName>
</protein>
<accession>A0ACD5IH63</accession>
<name>A0ACD5IH63_9PROT</name>
<dbReference type="EMBL" id="CP130946">
    <property type="protein sequence ID" value="XRP72321.1"/>
    <property type="molecule type" value="Genomic_DNA"/>
</dbReference>